<sequence>MSKLPPHLVLAAREIFDAMKSSRTDGILIGGAATMIHGSDRETRDLDINTNSFNFRDILAAKPVQIREGSSASRLKVTYMGPTRAVSCDIASDHAQHIPILLQYTHEFQGIRYASAPLLIVDKLLAYTERGVNKEKKRTNDLTDILFLANKMVDNKESVSQELRKLLLKDETLRVFFTSLAEEGNNDAREAAEAFFPQLGLDVEQW</sequence>
<dbReference type="OrthoDB" id="2782687at2759"/>
<organism evidence="1 2">
    <name type="scientific">Postia placenta MAD-698-R-SB12</name>
    <dbReference type="NCBI Taxonomy" id="670580"/>
    <lineage>
        <taxon>Eukaryota</taxon>
        <taxon>Fungi</taxon>
        <taxon>Dikarya</taxon>
        <taxon>Basidiomycota</taxon>
        <taxon>Agaricomycotina</taxon>
        <taxon>Agaricomycetes</taxon>
        <taxon>Polyporales</taxon>
        <taxon>Adustoporiaceae</taxon>
        <taxon>Rhodonia</taxon>
    </lineage>
</organism>
<evidence type="ECO:0000313" key="2">
    <source>
        <dbReference type="Proteomes" id="UP000194127"/>
    </source>
</evidence>
<proteinExistence type="predicted"/>
<dbReference type="Gene3D" id="3.30.460.40">
    <property type="match status" value="1"/>
</dbReference>
<accession>A0A1X6NH05</accession>
<gene>
    <name evidence="1" type="ORF">POSPLADRAFT_1130544</name>
</gene>
<dbReference type="Proteomes" id="UP000194127">
    <property type="component" value="Unassembled WGS sequence"/>
</dbReference>
<dbReference type="RefSeq" id="XP_024344722.1">
    <property type="nucleotide sequence ID" value="XM_024483966.1"/>
</dbReference>
<dbReference type="EMBL" id="KZ110591">
    <property type="protein sequence ID" value="OSX67928.1"/>
    <property type="molecule type" value="Genomic_DNA"/>
</dbReference>
<dbReference type="AlphaFoldDB" id="A0A1X6NH05"/>
<dbReference type="GeneID" id="36328915"/>
<protein>
    <recommendedName>
        <fullName evidence="3">Nucleotidyl transferase AbiEii/AbiGii toxin family protein</fullName>
    </recommendedName>
</protein>
<keyword evidence="2" id="KW-1185">Reference proteome</keyword>
<evidence type="ECO:0000313" key="1">
    <source>
        <dbReference type="EMBL" id="OSX67928.1"/>
    </source>
</evidence>
<reference evidence="1 2" key="1">
    <citation type="submission" date="2017-04" db="EMBL/GenBank/DDBJ databases">
        <title>Genome Sequence of the Model Brown-Rot Fungus Postia placenta SB12.</title>
        <authorList>
            <consortium name="DOE Joint Genome Institute"/>
            <person name="Gaskell J."/>
            <person name="Kersten P."/>
            <person name="Larrondo L.F."/>
            <person name="Canessa P."/>
            <person name="Martinez D."/>
            <person name="Hibbett D."/>
            <person name="Schmoll M."/>
            <person name="Kubicek C.P."/>
            <person name="Martinez A.T."/>
            <person name="Yadav J."/>
            <person name="Master E."/>
            <person name="Magnuson J.K."/>
            <person name="James T."/>
            <person name="Yaver D."/>
            <person name="Berka R."/>
            <person name="Labutti K."/>
            <person name="Lipzen A."/>
            <person name="Aerts A."/>
            <person name="Barry K."/>
            <person name="Henrissat B."/>
            <person name="Blanchette R."/>
            <person name="Grigoriev I."/>
            <person name="Cullen D."/>
        </authorList>
    </citation>
    <scope>NUCLEOTIDE SEQUENCE [LARGE SCALE GENOMIC DNA]</scope>
    <source>
        <strain evidence="1 2">MAD-698-R-SB12</strain>
    </source>
</reference>
<evidence type="ECO:0008006" key="3">
    <source>
        <dbReference type="Google" id="ProtNLM"/>
    </source>
</evidence>
<name>A0A1X6NH05_9APHY</name>